<evidence type="ECO:0000256" key="10">
    <source>
        <dbReference type="ARBA" id="ARBA00023136"/>
    </source>
</evidence>
<feature type="domain" description="ABC transmembrane type-1" evidence="13">
    <location>
        <begin position="35"/>
        <end position="317"/>
    </location>
</feature>
<dbReference type="InterPro" id="IPR017871">
    <property type="entry name" value="ABC_transporter-like_CS"/>
</dbReference>
<dbReference type="Proteomes" id="UP000635316">
    <property type="component" value="Unassembled WGS sequence"/>
</dbReference>
<evidence type="ECO:0000256" key="9">
    <source>
        <dbReference type="ARBA" id="ARBA00023055"/>
    </source>
</evidence>
<dbReference type="Gene3D" id="3.40.50.300">
    <property type="entry name" value="P-loop containing nucleotide triphosphate hydrolases"/>
    <property type="match status" value="1"/>
</dbReference>
<protein>
    <submittedName>
        <fullName evidence="14">Lipid A export permease/ATP-binding protein MsbA</fullName>
    </submittedName>
</protein>
<dbReference type="PROSITE" id="PS50893">
    <property type="entry name" value="ABC_TRANSPORTER_2"/>
    <property type="match status" value="1"/>
</dbReference>
<dbReference type="PANTHER" id="PTHR43394">
    <property type="entry name" value="ATP-DEPENDENT PERMEASE MDL1, MITOCHONDRIAL"/>
    <property type="match status" value="1"/>
</dbReference>
<keyword evidence="3" id="KW-1003">Cell membrane</keyword>
<keyword evidence="7" id="KW-1278">Translocase</keyword>
<evidence type="ECO:0000256" key="2">
    <source>
        <dbReference type="ARBA" id="ARBA00022448"/>
    </source>
</evidence>
<dbReference type="InterPro" id="IPR039421">
    <property type="entry name" value="Type_1_exporter"/>
</dbReference>
<dbReference type="PROSITE" id="PS50929">
    <property type="entry name" value="ABC_TM1F"/>
    <property type="match status" value="1"/>
</dbReference>
<keyword evidence="6" id="KW-0067">ATP-binding</keyword>
<feature type="transmembrane region" description="Helical" evidence="11">
    <location>
        <begin position="285"/>
        <end position="302"/>
    </location>
</feature>
<dbReference type="InterPro" id="IPR027417">
    <property type="entry name" value="P-loop_NTPase"/>
</dbReference>
<reference evidence="14 15" key="1">
    <citation type="submission" date="2020-12" db="EMBL/GenBank/DDBJ databases">
        <authorList>
            <person name="Lu T."/>
            <person name="Wang Q."/>
            <person name="Han X."/>
        </authorList>
    </citation>
    <scope>NUCLEOTIDE SEQUENCE [LARGE SCALE GENOMIC DNA]</scope>
    <source>
        <strain evidence="14 15">WQ 585</strain>
    </source>
</reference>
<dbReference type="InterPro" id="IPR011527">
    <property type="entry name" value="ABC1_TM_dom"/>
</dbReference>
<evidence type="ECO:0000259" key="12">
    <source>
        <dbReference type="PROSITE" id="PS50893"/>
    </source>
</evidence>
<evidence type="ECO:0000259" key="13">
    <source>
        <dbReference type="PROSITE" id="PS50929"/>
    </source>
</evidence>
<dbReference type="EMBL" id="JAENGP010000001">
    <property type="protein sequence ID" value="MBK1779899.1"/>
    <property type="molecule type" value="Genomic_DNA"/>
</dbReference>
<dbReference type="SUPFAM" id="SSF52540">
    <property type="entry name" value="P-loop containing nucleoside triphosphate hydrolases"/>
    <property type="match status" value="1"/>
</dbReference>
<dbReference type="Pfam" id="PF00664">
    <property type="entry name" value="ABC_membrane"/>
    <property type="match status" value="1"/>
</dbReference>
<keyword evidence="4 11" id="KW-0812">Transmembrane</keyword>
<keyword evidence="10 11" id="KW-0472">Membrane</keyword>
<evidence type="ECO:0000313" key="15">
    <source>
        <dbReference type="Proteomes" id="UP000635316"/>
    </source>
</evidence>
<dbReference type="InterPro" id="IPR036640">
    <property type="entry name" value="ABC1_TM_sf"/>
</dbReference>
<dbReference type="Pfam" id="PF00005">
    <property type="entry name" value="ABC_tran"/>
    <property type="match status" value="1"/>
</dbReference>
<evidence type="ECO:0000256" key="6">
    <source>
        <dbReference type="ARBA" id="ARBA00022840"/>
    </source>
</evidence>
<evidence type="ECO:0000256" key="11">
    <source>
        <dbReference type="SAM" id="Phobius"/>
    </source>
</evidence>
<sequence length="591" mass="65443">MSLFEQKHREGAHAVNPELWKKIYKRVGVYWKALAVAMVFVAFGAATQPAMAYIMKPLLDEGFTGAKSYFIWMMPLAIISLFLVRGICNFLSSYLLAWIANNVLLGMRSDMYERLLTLPDTEFQKGDSGRLMNRFTIDAGDVTDYATEVFTIIVRETFVVLALLGMLLYLSWQLSLIIFLILPFSIMVARYFTKRLRRINRQTINMNAQLTHVVKEGIEGQRVVKLFDGYEYEQSRFSVVNAALRKFAMRKASADAAMTPLTQLCISFAVSAVIATALYQGNAGTLTVGAFVAFVTALAQILDPIKRLTNVASKAQKMLIAAESVFSLIDGEKENDLGKQELKINNDAVVEFNDVCFRFPDAARDTLSNISLKVKSGETIAFVGRSGSGKTTLANMIPRFVEPGSGRITINGYDINEVTLKSLRANLSLVSQNVVLFDGSIAQNVAYGSHRDATESQINEAIKAANLTEFVESLPNGLQTNIGENGAWLSGGQRQRLAIARALIKNAPILILDEATSALDNESERQVQASLDLLMEGRTTFVIAHRLSTVQNADCIIVLDQGRIIESGNHDELLKKGGLYASLYQMQFRED</sequence>
<evidence type="ECO:0000256" key="1">
    <source>
        <dbReference type="ARBA" id="ARBA00004651"/>
    </source>
</evidence>
<evidence type="ECO:0000256" key="4">
    <source>
        <dbReference type="ARBA" id="ARBA00022692"/>
    </source>
</evidence>
<evidence type="ECO:0000256" key="7">
    <source>
        <dbReference type="ARBA" id="ARBA00022967"/>
    </source>
</evidence>
<evidence type="ECO:0000313" key="14">
    <source>
        <dbReference type="EMBL" id="MBK1779899.1"/>
    </source>
</evidence>
<dbReference type="InterPro" id="IPR003593">
    <property type="entry name" value="AAA+_ATPase"/>
</dbReference>
<feature type="transmembrane region" description="Helical" evidence="11">
    <location>
        <begin position="70"/>
        <end position="99"/>
    </location>
</feature>
<feature type="transmembrane region" description="Helical" evidence="11">
    <location>
        <begin position="256"/>
        <end position="279"/>
    </location>
</feature>
<gene>
    <name evidence="14" type="primary">msbA</name>
    <name evidence="14" type="ORF">JHL22_01575</name>
</gene>
<dbReference type="InterPro" id="IPR011917">
    <property type="entry name" value="ABC_transpr_lipidA"/>
</dbReference>
<dbReference type="PROSITE" id="PS00211">
    <property type="entry name" value="ABC_TRANSPORTER_1"/>
    <property type="match status" value="1"/>
</dbReference>
<evidence type="ECO:0000256" key="8">
    <source>
        <dbReference type="ARBA" id="ARBA00022989"/>
    </source>
</evidence>
<keyword evidence="2" id="KW-0813">Transport</keyword>
<feature type="domain" description="ABC transporter" evidence="12">
    <location>
        <begin position="350"/>
        <end position="586"/>
    </location>
</feature>
<evidence type="ECO:0000256" key="3">
    <source>
        <dbReference type="ARBA" id="ARBA00022475"/>
    </source>
</evidence>
<keyword evidence="9" id="KW-0445">Lipid transport</keyword>
<evidence type="ECO:0000256" key="5">
    <source>
        <dbReference type="ARBA" id="ARBA00022741"/>
    </source>
</evidence>
<feature type="transmembrane region" description="Helical" evidence="11">
    <location>
        <begin position="176"/>
        <end position="193"/>
    </location>
</feature>
<feature type="transmembrane region" description="Helical" evidence="11">
    <location>
        <begin position="29"/>
        <end position="50"/>
    </location>
</feature>
<proteinExistence type="predicted"/>
<dbReference type="RefSeq" id="WP_200233107.1">
    <property type="nucleotide sequence ID" value="NZ_JAENGP010000001.1"/>
</dbReference>
<feature type="transmembrane region" description="Helical" evidence="11">
    <location>
        <begin position="152"/>
        <end position="170"/>
    </location>
</feature>
<accession>A0ABS1E8G9</accession>
<keyword evidence="8 11" id="KW-1133">Transmembrane helix</keyword>
<dbReference type="InterPro" id="IPR003439">
    <property type="entry name" value="ABC_transporter-like_ATP-bd"/>
</dbReference>
<keyword evidence="5" id="KW-0547">Nucleotide-binding</keyword>
<dbReference type="Gene3D" id="1.20.1560.10">
    <property type="entry name" value="ABC transporter type 1, transmembrane domain"/>
    <property type="match status" value="1"/>
</dbReference>
<dbReference type="CDD" id="cd18552">
    <property type="entry name" value="ABC_6TM_MsbA_like"/>
    <property type="match status" value="1"/>
</dbReference>
<dbReference type="NCBIfam" id="TIGR02203">
    <property type="entry name" value="MsbA_lipidA"/>
    <property type="match status" value="1"/>
</dbReference>
<name>A0ABS1E8G9_9BURK</name>
<dbReference type="SUPFAM" id="SSF90123">
    <property type="entry name" value="ABC transporter transmembrane region"/>
    <property type="match status" value="1"/>
</dbReference>
<comment type="subcellular location">
    <subcellularLocation>
        <location evidence="1">Cell membrane</location>
        <topology evidence="1">Multi-pass membrane protein</topology>
    </subcellularLocation>
</comment>
<comment type="caution">
    <text evidence="14">The sequence shown here is derived from an EMBL/GenBank/DDBJ whole genome shotgun (WGS) entry which is preliminary data.</text>
</comment>
<dbReference type="SMART" id="SM00382">
    <property type="entry name" value="AAA"/>
    <property type="match status" value="1"/>
</dbReference>
<organism evidence="14 15">
    <name type="scientific">Advenella mandrilli</name>
    <dbReference type="NCBI Taxonomy" id="2800330"/>
    <lineage>
        <taxon>Bacteria</taxon>
        <taxon>Pseudomonadati</taxon>
        <taxon>Pseudomonadota</taxon>
        <taxon>Betaproteobacteria</taxon>
        <taxon>Burkholderiales</taxon>
        <taxon>Alcaligenaceae</taxon>
    </lineage>
</organism>
<keyword evidence="15" id="KW-1185">Reference proteome</keyword>
<dbReference type="PANTHER" id="PTHR43394:SF1">
    <property type="entry name" value="ATP-BINDING CASSETTE SUB-FAMILY B MEMBER 10, MITOCHONDRIAL"/>
    <property type="match status" value="1"/>
</dbReference>